<dbReference type="Proteomes" id="UP000050421">
    <property type="component" value="Unassembled WGS sequence"/>
</dbReference>
<comment type="caution">
    <text evidence="1">The sequence shown here is derived from an EMBL/GenBank/DDBJ whole genome shotgun (WGS) entry which is preliminary data.</text>
</comment>
<dbReference type="STRING" id="1305737.GCA_000526355_02775"/>
<evidence type="ECO:0000313" key="1">
    <source>
        <dbReference type="EMBL" id="KPQ19209.1"/>
    </source>
</evidence>
<dbReference type="PATRIC" id="fig|1305737.6.peg.1331"/>
<protein>
    <submittedName>
        <fullName evidence="1">Uncharacterized protein</fullName>
    </submittedName>
</protein>
<gene>
    <name evidence="1" type="ORF">HLUCCX10_03275</name>
</gene>
<organism evidence="1 2">
    <name type="scientific">Algoriphagus marincola HL-49</name>
    <dbReference type="NCBI Taxonomy" id="1305737"/>
    <lineage>
        <taxon>Bacteria</taxon>
        <taxon>Pseudomonadati</taxon>
        <taxon>Bacteroidota</taxon>
        <taxon>Cytophagia</taxon>
        <taxon>Cytophagales</taxon>
        <taxon>Cyclobacteriaceae</taxon>
        <taxon>Algoriphagus</taxon>
    </lineage>
</organism>
<evidence type="ECO:0000313" key="2">
    <source>
        <dbReference type="Proteomes" id="UP000050421"/>
    </source>
</evidence>
<proteinExistence type="predicted"/>
<reference evidence="1 2" key="1">
    <citation type="submission" date="2015-09" db="EMBL/GenBank/DDBJ databases">
        <title>Identification and resolution of microdiversity through metagenomic sequencing of parallel consortia.</title>
        <authorList>
            <person name="Nelson W.C."/>
            <person name="Romine M.F."/>
            <person name="Lindemann S.R."/>
        </authorList>
    </citation>
    <scope>NUCLEOTIDE SEQUENCE [LARGE SCALE GENOMIC DNA]</scope>
    <source>
        <strain evidence="1">HL-49</strain>
    </source>
</reference>
<dbReference type="EMBL" id="LJXT01000013">
    <property type="protein sequence ID" value="KPQ19209.1"/>
    <property type="molecule type" value="Genomic_DNA"/>
</dbReference>
<accession>A0A0P8ASU6</accession>
<dbReference type="AlphaFoldDB" id="A0A0P8ASU6"/>
<name>A0A0P8ASU6_9BACT</name>
<sequence>MKNGSEVTNYLLSIKPLDFLKDSLKKMQSVDRSSWFSYLSTRNAGIKCYTDFENLFQPMAHRNFYKLNSCLKLEFSTAKLGNGYWEKTSLFENDLPLASSIRPKYPKFNWGEDHSIIRLAQTMHPDFSDQEKLLLYNGNKLTFGLFLSNSPEVICMHKEERIVTLKHTLNDAIKQIFFN</sequence>